<organism evidence="1 2">
    <name type="scientific">Marimonas arenosa</name>
    <dbReference type="NCBI Taxonomy" id="1795305"/>
    <lineage>
        <taxon>Bacteria</taxon>
        <taxon>Pseudomonadati</taxon>
        <taxon>Pseudomonadota</taxon>
        <taxon>Alphaproteobacteria</taxon>
        <taxon>Rhodobacterales</taxon>
        <taxon>Paracoccaceae</taxon>
        <taxon>Marimonas</taxon>
    </lineage>
</organism>
<proteinExistence type="predicted"/>
<protein>
    <submittedName>
        <fullName evidence="1">Uncharacterized protein</fullName>
    </submittedName>
</protein>
<name>A0AAE3WDJ5_9RHOB</name>
<gene>
    <name evidence="1" type="ORF">NO357_12550</name>
</gene>
<accession>A0AAE3WDJ5</accession>
<dbReference type="Gene3D" id="3.30.70.120">
    <property type="match status" value="1"/>
</dbReference>
<reference evidence="1" key="2">
    <citation type="submission" date="2023-02" db="EMBL/GenBank/DDBJ databases">
        <title>'Rhodoalgimonas zhirmunskyi' gen. nov., isolated from a red alga.</title>
        <authorList>
            <person name="Nedashkovskaya O.I."/>
            <person name="Otstavnykh N.Y."/>
            <person name="Bystritskaya E.P."/>
            <person name="Balabanova L.A."/>
            <person name="Isaeva M.P."/>
        </authorList>
    </citation>
    <scope>NUCLEOTIDE SEQUENCE</scope>
    <source>
        <strain evidence="1">KCTC 52189</strain>
    </source>
</reference>
<reference evidence="1" key="1">
    <citation type="submission" date="2022-07" db="EMBL/GenBank/DDBJ databases">
        <authorList>
            <person name="Otstavnykh N."/>
            <person name="Isaeva M."/>
            <person name="Bystritskaya E."/>
        </authorList>
    </citation>
    <scope>NUCLEOTIDE SEQUENCE</scope>
    <source>
        <strain evidence="1">KCTC 52189</strain>
    </source>
</reference>
<sequence>MREMSELNGKLTTCSFVASWMVWVELADRDDARVRQAVVDAVGLQYGPYEGVAFESGPGKQFFQPKQGSKLGNTEEAVEMPARVLTFTVEGDLGKLAKAIEAVRHTHCYEEPVIIVQQVLASRADFSEDRENPNRWWNRGFEV</sequence>
<evidence type="ECO:0000313" key="1">
    <source>
        <dbReference type="EMBL" id="MDQ2090732.1"/>
    </source>
</evidence>
<comment type="caution">
    <text evidence="1">The sequence shown here is derived from an EMBL/GenBank/DDBJ whole genome shotgun (WGS) entry which is preliminary data.</text>
</comment>
<evidence type="ECO:0000313" key="2">
    <source>
        <dbReference type="Proteomes" id="UP001226762"/>
    </source>
</evidence>
<dbReference type="AlphaFoldDB" id="A0AAE3WDJ5"/>
<dbReference type="EMBL" id="JANHAX010000003">
    <property type="protein sequence ID" value="MDQ2090732.1"/>
    <property type="molecule type" value="Genomic_DNA"/>
</dbReference>
<dbReference type="Proteomes" id="UP001226762">
    <property type="component" value="Unassembled WGS sequence"/>
</dbReference>
<keyword evidence="2" id="KW-1185">Reference proteome</keyword>
<dbReference type="InterPro" id="IPR015867">
    <property type="entry name" value="N-reg_PII/ATP_PRibTrfase_C"/>
</dbReference>